<organism evidence="1">
    <name type="scientific">Salix viminalis</name>
    <name type="common">Common osier</name>
    <name type="synonym">Basket willow</name>
    <dbReference type="NCBI Taxonomy" id="40686"/>
    <lineage>
        <taxon>Eukaryota</taxon>
        <taxon>Viridiplantae</taxon>
        <taxon>Streptophyta</taxon>
        <taxon>Embryophyta</taxon>
        <taxon>Tracheophyta</taxon>
        <taxon>Spermatophyta</taxon>
        <taxon>Magnoliopsida</taxon>
        <taxon>eudicotyledons</taxon>
        <taxon>Gunneridae</taxon>
        <taxon>Pentapetalae</taxon>
        <taxon>rosids</taxon>
        <taxon>fabids</taxon>
        <taxon>Malpighiales</taxon>
        <taxon>Salicaceae</taxon>
        <taxon>Saliceae</taxon>
        <taxon>Salix</taxon>
    </lineage>
</organism>
<dbReference type="AlphaFoldDB" id="A0A6N2NF34"/>
<dbReference type="InterPro" id="IPR039749">
    <property type="entry name" value="NUB1"/>
</dbReference>
<dbReference type="PANTHER" id="PTHR12948:SF3">
    <property type="entry name" value="NEDD8 ULTIMATE BUSTER 1"/>
    <property type="match status" value="1"/>
</dbReference>
<name>A0A6N2NF34_SALVM</name>
<proteinExistence type="predicted"/>
<dbReference type="PANTHER" id="PTHR12948">
    <property type="entry name" value="NEDD8 ULTIMATE BUSTER-1 BS4 PROTEIN"/>
    <property type="match status" value="1"/>
</dbReference>
<evidence type="ECO:0000313" key="1">
    <source>
        <dbReference type="EMBL" id="VFU60367.1"/>
    </source>
</evidence>
<accession>A0A6N2NF34</accession>
<sequence length="79" mass="9056">MFLFEKELAAEALRKNENDTQKALDDLTNPEANTALQRNIELGKRRRQQRATEATIEQLVSMGFERSRGANKQLCIVVH</sequence>
<dbReference type="GO" id="GO:2000058">
    <property type="term" value="P:regulation of ubiquitin-dependent protein catabolic process"/>
    <property type="evidence" value="ECO:0007669"/>
    <property type="project" value="TreeGrafter"/>
</dbReference>
<gene>
    <name evidence="1" type="ORF">SVIM_LOCUS447517</name>
</gene>
<protein>
    <recommendedName>
        <fullName evidence="2">UBA domain-containing protein</fullName>
    </recommendedName>
</protein>
<evidence type="ECO:0008006" key="2">
    <source>
        <dbReference type="Google" id="ProtNLM"/>
    </source>
</evidence>
<dbReference type="EMBL" id="CAADRP010002052">
    <property type="protein sequence ID" value="VFU60367.1"/>
    <property type="molecule type" value="Genomic_DNA"/>
</dbReference>
<reference evidence="1" key="1">
    <citation type="submission" date="2019-03" db="EMBL/GenBank/DDBJ databases">
        <authorList>
            <person name="Mank J."/>
            <person name="Almeida P."/>
        </authorList>
    </citation>
    <scope>NUCLEOTIDE SEQUENCE</scope>
    <source>
        <strain evidence="1">78183</strain>
    </source>
</reference>